<reference evidence="1 2" key="1">
    <citation type="submission" date="2019-02" db="EMBL/GenBank/DDBJ databases">
        <title>Deep-cultivation of Planctomycetes and their phenomic and genomic characterization uncovers novel biology.</title>
        <authorList>
            <person name="Wiegand S."/>
            <person name="Jogler M."/>
            <person name="Boedeker C."/>
            <person name="Pinto D."/>
            <person name="Vollmers J."/>
            <person name="Rivas-Marin E."/>
            <person name="Kohn T."/>
            <person name="Peeters S.H."/>
            <person name="Heuer A."/>
            <person name="Rast P."/>
            <person name="Oberbeckmann S."/>
            <person name="Bunk B."/>
            <person name="Jeske O."/>
            <person name="Meyerdierks A."/>
            <person name="Storesund J.E."/>
            <person name="Kallscheuer N."/>
            <person name="Luecker S."/>
            <person name="Lage O.M."/>
            <person name="Pohl T."/>
            <person name="Merkel B.J."/>
            <person name="Hornburger P."/>
            <person name="Mueller R.-W."/>
            <person name="Bruemmer F."/>
            <person name="Labrenz M."/>
            <person name="Spormann A.M."/>
            <person name="Op den Camp H."/>
            <person name="Overmann J."/>
            <person name="Amann R."/>
            <person name="Jetten M.S.M."/>
            <person name="Mascher T."/>
            <person name="Medema M.H."/>
            <person name="Devos D.P."/>
            <person name="Kaster A.-K."/>
            <person name="Ovreas L."/>
            <person name="Rohde M."/>
            <person name="Galperin M.Y."/>
            <person name="Jogler C."/>
        </authorList>
    </citation>
    <scope>NUCLEOTIDE SEQUENCE [LARGE SCALE GENOMIC DNA]</scope>
    <source>
        <strain evidence="1 2">ETA_A8</strain>
    </source>
</reference>
<dbReference type="AlphaFoldDB" id="A0A517Y7R2"/>
<keyword evidence="2" id="KW-1185">Reference proteome</keyword>
<protein>
    <submittedName>
        <fullName evidence="1">Uncharacterized protein</fullName>
    </submittedName>
</protein>
<sequence length="67" mass="7496">MKLNKTERMAIAVVILSLCVLLMAYNGSLTWMGLGVFAAICGIPEAKQLARWAMDRGQDDRCNHRKD</sequence>
<gene>
    <name evidence="1" type="ORF">ETAA8_13530</name>
</gene>
<organism evidence="1 2">
    <name type="scientific">Anatilimnocola aggregata</name>
    <dbReference type="NCBI Taxonomy" id="2528021"/>
    <lineage>
        <taxon>Bacteria</taxon>
        <taxon>Pseudomonadati</taxon>
        <taxon>Planctomycetota</taxon>
        <taxon>Planctomycetia</taxon>
        <taxon>Pirellulales</taxon>
        <taxon>Pirellulaceae</taxon>
        <taxon>Anatilimnocola</taxon>
    </lineage>
</organism>
<dbReference type="Proteomes" id="UP000315017">
    <property type="component" value="Chromosome"/>
</dbReference>
<evidence type="ECO:0000313" key="1">
    <source>
        <dbReference type="EMBL" id="QDU26276.1"/>
    </source>
</evidence>
<dbReference type="EMBL" id="CP036274">
    <property type="protein sequence ID" value="QDU26276.1"/>
    <property type="molecule type" value="Genomic_DNA"/>
</dbReference>
<dbReference type="KEGG" id="aagg:ETAA8_13530"/>
<proteinExistence type="predicted"/>
<name>A0A517Y7R2_9BACT</name>
<evidence type="ECO:0000313" key="2">
    <source>
        <dbReference type="Proteomes" id="UP000315017"/>
    </source>
</evidence>
<accession>A0A517Y7R2</accession>